<dbReference type="EMBL" id="JARAYU010000001">
    <property type="protein sequence ID" value="MDX3698574.1"/>
    <property type="molecule type" value="Genomic_DNA"/>
</dbReference>
<evidence type="ECO:0008006" key="4">
    <source>
        <dbReference type="Google" id="ProtNLM"/>
    </source>
</evidence>
<accession>A0ABU4N6J5</accession>
<dbReference type="SUPFAM" id="SSF53098">
    <property type="entry name" value="Ribonuclease H-like"/>
    <property type="match status" value="1"/>
</dbReference>
<feature type="compositionally biased region" description="Pro residues" evidence="1">
    <location>
        <begin position="100"/>
        <end position="111"/>
    </location>
</feature>
<organism evidence="2 3">
    <name type="scientific">Streptomyces europaeiscabiei</name>
    <dbReference type="NCBI Taxonomy" id="146819"/>
    <lineage>
        <taxon>Bacteria</taxon>
        <taxon>Bacillati</taxon>
        <taxon>Actinomycetota</taxon>
        <taxon>Actinomycetes</taxon>
        <taxon>Kitasatosporales</taxon>
        <taxon>Streptomycetaceae</taxon>
        <taxon>Streptomyces</taxon>
    </lineage>
</organism>
<reference evidence="2 3" key="1">
    <citation type="journal article" date="2023" name="Microb. Genom.">
        <title>Mesoterricola silvestris gen. nov., sp. nov., Mesoterricola sediminis sp. nov., Geothrix oryzae sp. nov., Geothrix edaphica sp. nov., Geothrix rubra sp. nov., and Geothrix limicola sp. nov., six novel members of Acidobacteriota isolated from soils.</title>
        <authorList>
            <person name="Weisberg A.J."/>
            <person name="Pearce E."/>
            <person name="Kramer C.G."/>
            <person name="Chang J.H."/>
            <person name="Clarke C.R."/>
        </authorList>
    </citation>
    <scope>NUCLEOTIDE SEQUENCE [LARGE SCALE GENOMIC DNA]</scope>
    <source>
        <strain evidence="2 3">ID09-01A</strain>
    </source>
</reference>
<comment type="caution">
    <text evidence="2">The sequence shown here is derived from an EMBL/GenBank/DDBJ whole genome shotgun (WGS) entry which is preliminary data.</text>
</comment>
<feature type="compositionally biased region" description="Polar residues" evidence="1">
    <location>
        <begin position="81"/>
        <end position="93"/>
    </location>
</feature>
<dbReference type="PANTHER" id="PTHR33627">
    <property type="entry name" value="TRANSPOSASE"/>
    <property type="match status" value="1"/>
</dbReference>
<keyword evidence="3" id="KW-1185">Reference proteome</keyword>
<evidence type="ECO:0000313" key="3">
    <source>
        <dbReference type="Proteomes" id="UP001271274"/>
    </source>
</evidence>
<evidence type="ECO:0000256" key="1">
    <source>
        <dbReference type="SAM" id="MobiDB-lite"/>
    </source>
</evidence>
<dbReference type="Proteomes" id="UP001271274">
    <property type="component" value="Unassembled WGS sequence"/>
</dbReference>
<dbReference type="RefSeq" id="WP_319061471.1">
    <property type="nucleotide sequence ID" value="NZ_JARAUS010000017.1"/>
</dbReference>
<protein>
    <recommendedName>
        <fullName evidence="4">Transposase</fullName>
    </recommendedName>
</protein>
<feature type="region of interest" description="Disordered" evidence="1">
    <location>
        <begin position="67"/>
        <end position="111"/>
    </location>
</feature>
<dbReference type="InterPro" id="IPR012337">
    <property type="entry name" value="RNaseH-like_sf"/>
</dbReference>
<sequence>MTVPPNSTLVPELVRIAGVRWALEEAFQEAKDEYGLDEYEIRRYPGWYRHITLAMLAHTFLAAVAAPTTEREPQKRPTPSAPFTSPRQKSADSWTLCCPAPRPASDPLHTP</sequence>
<dbReference type="PANTHER" id="PTHR33627:SF1">
    <property type="entry name" value="TRANSPOSASE"/>
    <property type="match status" value="1"/>
</dbReference>
<gene>
    <name evidence="2" type="ORF">PV662_02150</name>
</gene>
<proteinExistence type="predicted"/>
<name>A0ABU4N6J5_9ACTN</name>
<evidence type="ECO:0000313" key="2">
    <source>
        <dbReference type="EMBL" id="MDX3698574.1"/>
    </source>
</evidence>
<dbReference type="InterPro" id="IPR039365">
    <property type="entry name" value="IS701-like"/>
</dbReference>